<dbReference type="Proteomes" id="UP000195781">
    <property type="component" value="Unassembled WGS sequence"/>
</dbReference>
<protein>
    <recommendedName>
        <fullName evidence="2">Cysteine-rich small domain-containing protein</fullName>
    </recommendedName>
</protein>
<name>A0A1Y3XTB9_9ACTN</name>
<gene>
    <name evidence="3" type="ORF">B5G02_05000</name>
</gene>
<evidence type="ECO:0000313" key="4">
    <source>
        <dbReference type="Proteomes" id="UP000195781"/>
    </source>
</evidence>
<dbReference type="Pfam" id="PF04071">
    <property type="entry name" value="zf-like"/>
    <property type="match status" value="1"/>
</dbReference>
<accession>A0A1Y3XTB9</accession>
<evidence type="ECO:0000259" key="2">
    <source>
        <dbReference type="Pfam" id="PF04071"/>
    </source>
</evidence>
<dbReference type="EMBL" id="NFIE01000009">
    <property type="protein sequence ID" value="OUN88745.1"/>
    <property type="molecule type" value="Genomic_DNA"/>
</dbReference>
<keyword evidence="4" id="KW-1185">Reference proteome</keyword>
<sequence>MAAGEDGTVGSAGRAADAPAGAPTEHFKFFNHTACEFYPCHDMPAEELNCLFCFCPLYCLGSECGGNFRYVGEAGDIKDCSACTVPHRRENYGYIMEQFARVQEVAAERRR</sequence>
<dbReference type="InterPro" id="IPR007212">
    <property type="entry name" value="Zf-like"/>
</dbReference>
<reference evidence="4" key="1">
    <citation type="submission" date="2017-04" db="EMBL/GenBank/DDBJ databases">
        <title>Function of individual gut microbiota members based on whole genome sequencing of pure cultures obtained from chicken caecum.</title>
        <authorList>
            <person name="Medvecky M."/>
            <person name="Cejkova D."/>
            <person name="Polansky O."/>
            <person name="Karasova D."/>
            <person name="Kubasova T."/>
            <person name="Cizek A."/>
            <person name="Rychlik I."/>
        </authorList>
    </citation>
    <scope>NUCLEOTIDE SEQUENCE [LARGE SCALE GENOMIC DNA]</scope>
    <source>
        <strain evidence="4">An5</strain>
    </source>
</reference>
<feature type="domain" description="Cysteine-rich small" evidence="2">
    <location>
        <begin position="26"/>
        <end position="105"/>
    </location>
</feature>
<evidence type="ECO:0000313" key="3">
    <source>
        <dbReference type="EMBL" id="OUN88745.1"/>
    </source>
</evidence>
<dbReference type="RefSeq" id="WP_019239297.1">
    <property type="nucleotide sequence ID" value="NZ_CABKRW010000069.1"/>
</dbReference>
<feature type="region of interest" description="Disordered" evidence="1">
    <location>
        <begin position="1"/>
        <end position="20"/>
    </location>
</feature>
<evidence type="ECO:0000256" key="1">
    <source>
        <dbReference type="SAM" id="MobiDB-lite"/>
    </source>
</evidence>
<proteinExistence type="predicted"/>
<comment type="caution">
    <text evidence="3">The sequence shown here is derived from an EMBL/GenBank/DDBJ whole genome shotgun (WGS) entry which is preliminary data.</text>
</comment>
<organism evidence="3 4">
    <name type="scientific">[Collinsella] massiliensis</name>
    <dbReference type="NCBI Taxonomy" id="1232426"/>
    <lineage>
        <taxon>Bacteria</taxon>
        <taxon>Bacillati</taxon>
        <taxon>Actinomycetota</taxon>
        <taxon>Coriobacteriia</taxon>
        <taxon>Coriobacteriales</taxon>
        <taxon>Coriobacteriaceae</taxon>
        <taxon>Enorma</taxon>
    </lineage>
</organism>
<dbReference type="OrthoDB" id="9799337at2"/>
<dbReference type="AlphaFoldDB" id="A0A1Y3XTB9"/>